<name>M4RD84_9BIFI</name>
<evidence type="ECO:0000313" key="2">
    <source>
        <dbReference type="Proteomes" id="UP000011835"/>
    </source>
</evidence>
<dbReference type="EMBL" id="CP004346">
    <property type="protein sequence ID" value="AGH40483.1"/>
    <property type="molecule type" value="Genomic_DNA"/>
</dbReference>
<organism evidence="1 2">
    <name type="scientific">Bifidobacterium thermophilum RBL67</name>
    <dbReference type="NCBI Taxonomy" id="1254439"/>
    <lineage>
        <taxon>Bacteria</taxon>
        <taxon>Bacillati</taxon>
        <taxon>Actinomycetota</taxon>
        <taxon>Actinomycetes</taxon>
        <taxon>Bifidobacteriales</taxon>
        <taxon>Bifidobacteriaceae</taxon>
        <taxon>Bifidobacterium</taxon>
    </lineage>
</organism>
<protein>
    <submittedName>
        <fullName evidence="1">Uncharacterized protein</fullName>
    </submittedName>
</protein>
<reference evidence="1 2" key="1">
    <citation type="journal article" date="2013" name="Genome Announc.">
        <title>Complete Genome Sequence of the Probiotic Bifidobacterium thermophilum Strain RBL67.</title>
        <authorList>
            <person name="Jans C."/>
            <person name="Lacroix C."/>
            <person name="Follador R."/>
            <person name="Stevens M.J."/>
        </authorList>
    </citation>
    <scope>NUCLEOTIDE SEQUENCE [LARGE SCALE GENOMIC DNA]</scope>
    <source>
        <strain evidence="1 2">RBL67</strain>
    </source>
</reference>
<proteinExistence type="predicted"/>
<dbReference type="KEGG" id="btp:D805_0216"/>
<dbReference type="HOGENOM" id="CLU_2462892_0_0_11"/>
<accession>M4RD84</accession>
<dbReference type="AlphaFoldDB" id="M4RD84"/>
<sequence>MRGIRRIRHPCDCRDNDGGRLQPLGRHHSCPGPVRAGFVVTAVSALVSGFAVTTASVAASAAAFAVVSAFTSNSHPQSYPRRAQTSPV</sequence>
<keyword evidence="2" id="KW-1185">Reference proteome</keyword>
<evidence type="ECO:0000313" key="1">
    <source>
        <dbReference type="EMBL" id="AGH40483.1"/>
    </source>
</evidence>
<gene>
    <name evidence="1" type="ORF">D805_0216</name>
</gene>
<dbReference type="Proteomes" id="UP000011835">
    <property type="component" value="Chromosome"/>
</dbReference>